<dbReference type="InterPro" id="IPR032710">
    <property type="entry name" value="NTF2-like_dom_sf"/>
</dbReference>
<organism evidence="2 3">
    <name type="scientific">Desulfuromusa kysingii</name>
    <dbReference type="NCBI Taxonomy" id="37625"/>
    <lineage>
        <taxon>Bacteria</taxon>
        <taxon>Pseudomonadati</taxon>
        <taxon>Thermodesulfobacteriota</taxon>
        <taxon>Desulfuromonadia</taxon>
        <taxon>Desulfuromonadales</taxon>
        <taxon>Geopsychrobacteraceae</taxon>
        <taxon>Desulfuromusa</taxon>
    </lineage>
</organism>
<dbReference type="SUPFAM" id="SSF103642">
    <property type="entry name" value="Sec-C motif"/>
    <property type="match status" value="1"/>
</dbReference>
<dbReference type="EMBL" id="FNQN01000002">
    <property type="protein sequence ID" value="SDZ94750.1"/>
    <property type="molecule type" value="Genomic_DNA"/>
</dbReference>
<dbReference type="Gene3D" id="3.10.450.50">
    <property type="match status" value="1"/>
</dbReference>
<dbReference type="RefSeq" id="WP_092345031.1">
    <property type="nucleotide sequence ID" value="NZ_FNQN01000002.1"/>
</dbReference>
<evidence type="ECO:0000313" key="2">
    <source>
        <dbReference type="EMBL" id="SDZ94750.1"/>
    </source>
</evidence>
<dbReference type="InterPro" id="IPR004027">
    <property type="entry name" value="SEC_C_motif"/>
</dbReference>
<evidence type="ECO:0000259" key="1">
    <source>
        <dbReference type="Pfam" id="PF17775"/>
    </source>
</evidence>
<name>A0A1H3X668_9BACT</name>
<dbReference type="Pfam" id="PF02810">
    <property type="entry name" value="SEC-C"/>
    <property type="match status" value="2"/>
</dbReference>
<dbReference type="AlphaFoldDB" id="A0A1H3X668"/>
<dbReference type="SUPFAM" id="SSF54427">
    <property type="entry name" value="NTF2-like"/>
    <property type="match status" value="1"/>
</dbReference>
<dbReference type="PANTHER" id="PTHR33747:SF1">
    <property type="entry name" value="ADENYLATE CYCLASE-ASSOCIATED CAP C-TERMINAL DOMAIN-CONTAINING PROTEIN"/>
    <property type="match status" value="1"/>
</dbReference>
<dbReference type="NCBIfam" id="NF002449">
    <property type="entry name" value="PRK01617.1"/>
    <property type="match status" value="1"/>
</dbReference>
<dbReference type="Pfam" id="PF17775">
    <property type="entry name" value="YchJ_M-like"/>
    <property type="match status" value="1"/>
</dbReference>
<sequence length="160" mass="17922">MNSCPCGSGIDYAACCEPIITGKTLAETAEQLMRARYSAHVVVDVDFIYESTHPDFREGYDHKGTKIWAEKSEWLGLEILTTEAGGAEDQKGEVEFVARFRNDDGTRTHHERGHFLRKGKEWLFSEGEMVKPRPISVTKIGRNDPCSCGSGKKYKKCCGQ</sequence>
<accession>A0A1H3X668</accession>
<dbReference type="OrthoDB" id="21421at2"/>
<evidence type="ECO:0000313" key="3">
    <source>
        <dbReference type="Proteomes" id="UP000199409"/>
    </source>
</evidence>
<keyword evidence="3" id="KW-1185">Reference proteome</keyword>
<dbReference type="NCBIfam" id="NF002486">
    <property type="entry name" value="PRK01752.1"/>
    <property type="match status" value="1"/>
</dbReference>
<dbReference type="InterPro" id="IPR048469">
    <property type="entry name" value="YchJ-like_M"/>
</dbReference>
<feature type="domain" description="YchJ-like middle NTF2-like" evidence="1">
    <location>
        <begin position="28"/>
        <end position="127"/>
    </location>
</feature>
<protein>
    <submittedName>
        <fullName evidence="2">SEC-C motif-containing protein</fullName>
    </submittedName>
</protein>
<proteinExistence type="predicted"/>
<dbReference type="PANTHER" id="PTHR33747">
    <property type="entry name" value="UPF0225 PROTEIN SCO1677"/>
    <property type="match status" value="1"/>
</dbReference>
<dbReference type="Proteomes" id="UP000199409">
    <property type="component" value="Unassembled WGS sequence"/>
</dbReference>
<gene>
    <name evidence="2" type="ORF">SAMN05660420_00837</name>
</gene>
<reference evidence="2 3" key="1">
    <citation type="submission" date="2016-10" db="EMBL/GenBank/DDBJ databases">
        <authorList>
            <person name="de Groot N.N."/>
        </authorList>
    </citation>
    <scope>NUCLEOTIDE SEQUENCE [LARGE SCALE GENOMIC DNA]</scope>
    <source>
        <strain evidence="2 3">DSM 7343</strain>
    </source>
</reference>
<dbReference type="STRING" id="37625.SAMN05660420_00837"/>